<name>A0AAW8CTK8_9BURK</name>
<reference evidence="3" key="1">
    <citation type="submission" date="2023-07" db="EMBL/GenBank/DDBJ databases">
        <title>Sorghum-associated microbial communities from plants grown in Nebraska, USA.</title>
        <authorList>
            <person name="Schachtman D."/>
        </authorList>
    </citation>
    <scope>NUCLEOTIDE SEQUENCE</scope>
    <source>
        <strain evidence="3">DS3754</strain>
    </source>
</reference>
<dbReference type="Proteomes" id="UP001242045">
    <property type="component" value="Unassembled WGS sequence"/>
</dbReference>
<dbReference type="Pfam" id="PF03551">
    <property type="entry name" value="PadR"/>
    <property type="match status" value="1"/>
</dbReference>
<feature type="compositionally biased region" description="Basic and acidic residues" evidence="1">
    <location>
        <begin position="34"/>
        <end position="45"/>
    </location>
</feature>
<dbReference type="RefSeq" id="WP_306878997.1">
    <property type="nucleotide sequence ID" value="NZ_JAUSRD010000002.1"/>
</dbReference>
<gene>
    <name evidence="3" type="ORF">J2W31_001033</name>
</gene>
<accession>A0AAW8CTK8</accession>
<organism evidence="3 4">
    <name type="scientific">Variovorax boronicumulans</name>
    <dbReference type="NCBI Taxonomy" id="436515"/>
    <lineage>
        <taxon>Bacteria</taxon>
        <taxon>Pseudomonadati</taxon>
        <taxon>Pseudomonadota</taxon>
        <taxon>Betaproteobacteria</taxon>
        <taxon>Burkholderiales</taxon>
        <taxon>Comamonadaceae</taxon>
        <taxon>Variovorax</taxon>
    </lineage>
</organism>
<comment type="caution">
    <text evidence="3">The sequence shown here is derived from an EMBL/GenBank/DDBJ whole genome shotgun (WGS) entry which is preliminary data.</text>
</comment>
<feature type="compositionally biased region" description="Basic residues" evidence="1">
    <location>
        <begin position="1"/>
        <end position="17"/>
    </location>
</feature>
<dbReference type="PANTHER" id="PTHR43252:SF7">
    <property type="entry name" value="TRANSCRIPTIONAL REGULATOR YQJI"/>
    <property type="match status" value="1"/>
</dbReference>
<dbReference type="EMBL" id="JAUSRD010000002">
    <property type="protein sequence ID" value="MDP9891930.1"/>
    <property type="molecule type" value="Genomic_DNA"/>
</dbReference>
<feature type="region of interest" description="Disordered" evidence="1">
    <location>
        <begin position="1"/>
        <end position="56"/>
    </location>
</feature>
<dbReference type="AlphaFoldDB" id="A0AAW8CTK8"/>
<proteinExistence type="predicted"/>
<dbReference type="InterPro" id="IPR036390">
    <property type="entry name" value="WH_DNA-bd_sf"/>
</dbReference>
<feature type="domain" description="Transcription regulator PadR N-terminal" evidence="2">
    <location>
        <begin position="68"/>
        <end position="138"/>
    </location>
</feature>
<dbReference type="InterPro" id="IPR005149">
    <property type="entry name" value="Tscrpt_reg_PadR_N"/>
</dbReference>
<evidence type="ECO:0000259" key="2">
    <source>
        <dbReference type="Pfam" id="PF03551"/>
    </source>
</evidence>
<dbReference type="PANTHER" id="PTHR43252">
    <property type="entry name" value="TRANSCRIPTIONAL REGULATOR YQJI"/>
    <property type="match status" value="1"/>
</dbReference>
<dbReference type="SUPFAM" id="SSF46785">
    <property type="entry name" value="Winged helix' DNA-binding domain"/>
    <property type="match status" value="1"/>
</dbReference>
<evidence type="ECO:0000313" key="3">
    <source>
        <dbReference type="EMBL" id="MDP9891930.1"/>
    </source>
</evidence>
<dbReference type="GO" id="GO:0003677">
    <property type="term" value="F:DNA binding"/>
    <property type="evidence" value="ECO:0007669"/>
    <property type="project" value="UniProtKB-KW"/>
</dbReference>
<dbReference type="InterPro" id="IPR036388">
    <property type="entry name" value="WH-like_DNA-bd_sf"/>
</dbReference>
<protein>
    <submittedName>
        <fullName evidence="3">DNA-binding PadR family transcriptional regulator</fullName>
    </submittedName>
</protein>
<evidence type="ECO:0000256" key="1">
    <source>
        <dbReference type="SAM" id="MobiDB-lite"/>
    </source>
</evidence>
<sequence>MRHPHFGHHHHNHHCHAPRGEHGDGFSGGRGRHGHGEGDLGDDQRMPGGRGGRGGGRVFGHGGLRFVLLQLIADKPSHGYELIKAIEDRLGGSYAPSPGVVYPTLTLLEEMGYLTVETADTGGRKRYSITPGGQEFLAANRETADAMMARMTGGVDGAGPRGGRPPQVTRAIENLKLAMRMRLSGTPLTEQQAHDFAAVLDSAAQQLERI</sequence>
<dbReference type="Gene3D" id="1.10.10.10">
    <property type="entry name" value="Winged helix-like DNA-binding domain superfamily/Winged helix DNA-binding domain"/>
    <property type="match status" value="1"/>
</dbReference>
<evidence type="ECO:0000313" key="4">
    <source>
        <dbReference type="Proteomes" id="UP001242045"/>
    </source>
</evidence>
<keyword evidence="3" id="KW-0238">DNA-binding</keyword>